<keyword evidence="2" id="KW-1185">Reference proteome</keyword>
<gene>
    <name evidence="1" type="ordered locus">SVEN_6043</name>
</gene>
<dbReference type="AlphaFoldDB" id="F2RC78"/>
<dbReference type="STRING" id="953739.SVEN_6043"/>
<evidence type="ECO:0000313" key="1">
    <source>
        <dbReference type="EMBL" id="CCA59329.1"/>
    </source>
</evidence>
<sequence>MLISHVFEDRVLHVTLLRDLDVAGRAAAALHIETLLSAHCPRHVRIQLPTTDPSPASLSVLARARRLCEGLGVPLSVVGPVRIGPRARPAAA</sequence>
<dbReference type="PATRIC" id="fig|953739.5.peg.1255"/>
<protein>
    <recommendedName>
        <fullName evidence="3">STAS domain-containing protein</fullName>
    </recommendedName>
</protein>
<dbReference type="KEGG" id="sve:SVEN_6043"/>
<reference evidence="1 2" key="1">
    <citation type="journal article" date="2011" name="BMC Genomics">
        <title>Genome-wide analysis of the role of GlnR in Streptomyces venezuelae provides new insights into global nitrogen regulation in actinomycetes.</title>
        <authorList>
            <person name="Pullan S.T."/>
            <person name="Bibb M.J."/>
            <person name="Merrick M."/>
        </authorList>
    </citation>
    <scope>NUCLEOTIDE SEQUENCE [LARGE SCALE GENOMIC DNA]</scope>
    <source>
        <strain evidence="1">ATCC 10712</strain>
    </source>
</reference>
<name>F2RC78_STRVP</name>
<dbReference type="RefSeq" id="WP_015037224.1">
    <property type="nucleotide sequence ID" value="NC_018750.1"/>
</dbReference>
<dbReference type="GeneID" id="51866585"/>
<dbReference type="eggNOG" id="ENOG5031T0Y">
    <property type="taxonomic scope" value="Bacteria"/>
</dbReference>
<dbReference type="Proteomes" id="UP000006854">
    <property type="component" value="Chromosome"/>
</dbReference>
<organism evidence="1 2">
    <name type="scientific">Streptomyces venezuelae (strain ATCC 10712 / CBS 650.69 / DSM 40230 / JCM 4526 / NBRC 13096 / PD 04745)</name>
    <dbReference type="NCBI Taxonomy" id="953739"/>
    <lineage>
        <taxon>Bacteria</taxon>
        <taxon>Bacillati</taxon>
        <taxon>Actinomycetota</taxon>
        <taxon>Actinomycetes</taxon>
        <taxon>Kitasatosporales</taxon>
        <taxon>Streptomycetaceae</taxon>
        <taxon>Streptomyces</taxon>
    </lineage>
</organism>
<dbReference type="HOGENOM" id="CLU_169061_0_0_11"/>
<dbReference type="EMBL" id="FR845719">
    <property type="protein sequence ID" value="CCA59329.1"/>
    <property type="molecule type" value="Genomic_DNA"/>
</dbReference>
<evidence type="ECO:0008006" key="3">
    <source>
        <dbReference type="Google" id="ProtNLM"/>
    </source>
</evidence>
<dbReference type="OrthoDB" id="4323905at2"/>
<evidence type="ECO:0000313" key="2">
    <source>
        <dbReference type="Proteomes" id="UP000006854"/>
    </source>
</evidence>
<proteinExistence type="predicted"/>
<accession>F2RC78</accession>